<dbReference type="InterPro" id="IPR051694">
    <property type="entry name" value="Immunoregulatory_rcpt-like"/>
</dbReference>
<name>A0ABR2ZK38_9AGAR</name>
<organism evidence="7 8">
    <name type="scientific">Marasmius tenuissimus</name>
    <dbReference type="NCBI Taxonomy" id="585030"/>
    <lineage>
        <taxon>Eukaryota</taxon>
        <taxon>Fungi</taxon>
        <taxon>Dikarya</taxon>
        <taxon>Basidiomycota</taxon>
        <taxon>Agaricomycotina</taxon>
        <taxon>Agaricomycetes</taxon>
        <taxon>Agaricomycetidae</taxon>
        <taxon>Agaricales</taxon>
        <taxon>Marasmiineae</taxon>
        <taxon>Marasmiaceae</taxon>
        <taxon>Marasmius</taxon>
    </lineage>
</organism>
<comment type="caution">
    <text evidence="7">The sequence shown here is derived from an EMBL/GenBank/DDBJ whole genome shotgun (WGS) entry which is preliminary data.</text>
</comment>
<dbReference type="PANTHER" id="PTHR15549">
    <property type="entry name" value="PAIRED IMMUNOGLOBULIN-LIKE TYPE 2 RECEPTOR"/>
    <property type="match status" value="1"/>
</dbReference>
<accession>A0ABR2ZK38</accession>
<evidence type="ECO:0000256" key="3">
    <source>
        <dbReference type="ARBA" id="ARBA00022989"/>
    </source>
</evidence>
<protein>
    <submittedName>
        <fullName evidence="7">Uncharacterized protein</fullName>
    </submittedName>
</protein>
<keyword evidence="3 6" id="KW-1133">Transmembrane helix</keyword>
<proteinExistence type="predicted"/>
<evidence type="ECO:0000313" key="8">
    <source>
        <dbReference type="Proteomes" id="UP001437256"/>
    </source>
</evidence>
<feature type="region of interest" description="Disordered" evidence="5">
    <location>
        <begin position="215"/>
        <end position="275"/>
    </location>
</feature>
<dbReference type="EMBL" id="JBBXMP010000139">
    <property type="protein sequence ID" value="KAL0061329.1"/>
    <property type="molecule type" value="Genomic_DNA"/>
</dbReference>
<dbReference type="PANTHER" id="PTHR15549:SF26">
    <property type="entry name" value="AXIAL BUDDING PATTERN PROTEIN 2-RELATED"/>
    <property type="match status" value="1"/>
</dbReference>
<feature type="region of interest" description="Disordered" evidence="5">
    <location>
        <begin position="287"/>
        <end position="314"/>
    </location>
</feature>
<feature type="compositionally biased region" description="Polar residues" evidence="5">
    <location>
        <begin position="155"/>
        <end position="166"/>
    </location>
</feature>
<sequence length="350" mass="37447">MSRFPLLSNFQSLPFQILFLLYLFFLQINACLGLEFRSISGPSETGGSIDPGGFLVVGCTLQYPGKLDNSSNLFLVGPDGKRAQVTFSSLNSSTSQLFSTVPIPQGVESGHYFLVAAQASNNSIIASSPNFQVSNNTRNTSPSTSTDSPNSNPSQGESGTGSSPKSGPNAGAIAGGVVGGLVGLAALAFAVFFLRRRKSKKRCPKMEATGFVDPYTITRPLTPPTPVQASPQSQSQFHPLSATTVTSPTDSSPRKLPPIPQDSSYLSMKERKEQMLGQRERLELQLERYRSQPPPSTTAGSSDGHPSETTANETVVVLRNQVDAMTQRIAMLEAELSDQPPPDYMSSYGT</sequence>
<evidence type="ECO:0000256" key="4">
    <source>
        <dbReference type="ARBA" id="ARBA00023136"/>
    </source>
</evidence>
<keyword evidence="8" id="KW-1185">Reference proteome</keyword>
<dbReference type="Proteomes" id="UP001437256">
    <property type="component" value="Unassembled WGS sequence"/>
</dbReference>
<evidence type="ECO:0000256" key="6">
    <source>
        <dbReference type="SAM" id="Phobius"/>
    </source>
</evidence>
<feature type="region of interest" description="Disordered" evidence="5">
    <location>
        <begin position="128"/>
        <end position="168"/>
    </location>
</feature>
<keyword evidence="2 6" id="KW-0812">Transmembrane</keyword>
<evidence type="ECO:0000256" key="1">
    <source>
        <dbReference type="ARBA" id="ARBA00004167"/>
    </source>
</evidence>
<feature type="compositionally biased region" description="Low complexity" evidence="5">
    <location>
        <begin position="128"/>
        <end position="154"/>
    </location>
</feature>
<gene>
    <name evidence="7" type="ORF">AAF712_011846</name>
</gene>
<keyword evidence="4 6" id="KW-0472">Membrane</keyword>
<evidence type="ECO:0000313" key="7">
    <source>
        <dbReference type="EMBL" id="KAL0061329.1"/>
    </source>
</evidence>
<feature type="compositionally biased region" description="Polar residues" evidence="5">
    <location>
        <begin position="227"/>
        <end position="251"/>
    </location>
</feature>
<comment type="subcellular location">
    <subcellularLocation>
        <location evidence="1">Membrane</location>
        <topology evidence="1">Single-pass membrane protein</topology>
    </subcellularLocation>
</comment>
<reference evidence="7 8" key="1">
    <citation type="submission" date="2024-05" db="EMBL/GenBank/DDBJ databases">
        <title>A draft genome resource for the thread blight pathogen Marasmius tenuissimus strain MS-2.</title>
        <authorList>
            <person name="Yulfo-Soto G.E."/>
            <person name="Baruah I.K."/>
            <person name="Amoako-Attah I."/>
            <person name="Bukari Y."/>
            <person name="Meinhardt L.W."/>
            <person name="Bailey B.A."/>
            <person name="Cohen S.P."/>
        </authorList>
    </citation>
    <scope>NUCLEOTIDE SEQUENCE [LARGE SCALE GENOMIC DNA]</scope>
    <source>
        <strain evidence="7 8">MS-2</strain>
    </source>
</reference>
<evidence type="ECO:0000256" key="5">
    <source>
        <dbReference type="SAM" id="MobiDB-lite"/>
    </source>
</evidence>
<feature type="transmembrane region" description="Helical" evidence="6">
    <location>
        <begin position="172"/>
        <end position="194"/>
    </location>
</feature>
<evidence type="ECO:0000256" key="2">
    <source>
        <dbReference type="ARBA" id="ARBA00022692"/>
    </source>
</evidence>